<accession>A0ABV7HGR4</accession>
<sequence length="263" mass="29307">MKTLKTLPLAAAIAAGSMMAANAQAEMFWSDNSITLLYGSDYEITDEDMTTITLEHVSGHNWGDVFLFVDRHNGSNNEYKETYGEISPRISIGNLVGSKLEFGPVTDVFLAGTYEFGTAEDNTGFSFSQDNYLYGVGLDWNIPGFKFFQTNFYYANNEQVEDDQQVTIAYGVPFSIGSLDIMVDGYIDWSTGEEDHASDFHFNPQVRADVGKYMGITKSKLEVGFEYSYWHNKFGNGDNSFPVAVLGNDNDESVFSALAKFHL</sequence>
<feature type="chain" id="PRO_5045376735" evidence="2">
    <location>
        <begin position="21"/>
        <end position="263"/>
    </location>
</feature>
<protein>
    <submittedName>
        <fullName evidence="3">Outer membrane protein OmpK</fullName>
    </submittedName>
</protein>
<dbReference type="Pfam" id="PF03502">
    <property type="entry name" value="Channel_Tsx"/>
    <property type="match status" value="1"/>
</dbReference>
<keyword evidence="4" id="KW-1185">Reference proteome</keyword>
<organism evidence="3 4">
    <name type="scientific">Litoribrevibacter euphylliae</name>
    <dbReference type="NCBI Taxonomy" id="1834034"/>
    <lineage>
        <taxon>Bacteria</taxon>
        <taxon>Pseudomonadati</taxon>
        <taxon>Pseudomonadota</taxon>
        <taxon>Gammaproteobacteria</taxon>
        <taxon>Oceanospirillales</taxon>
        <taxon>Oceanospirillaceae</taxon>
        <taxon>Litoribrevibacter</taxon>
    </lineage>
</organism>
<feature type="signal peptide" evidence="2">
    <location>
        <begin position="1"/>
        <end position="20"/>
    </location>
</feature>
<keyword evidence="2" id="KW-0732">Signal</keyword>
<reference evidence="4" key="1">
    <citation type="journal article" date="2019" name="Int. J. Syst. Evol. Microbiol.">
        <title>The Global Catalogue of Microorganisms (GCM) 10K type strain sequencing project: providing services to taxonomists for standard genome sequencing and annotation.</title>
        <authorList>
            <consortium name="The Broad Institute Genomics Platform"/>
            <consortium name="The Broad Institute Genome Sequencing Center for Infectious Disease"/>
            <person name="Wu L."/>
            <person name="Ma J."/>
        </authorList>
    </citation>
    <scope>NUCLEOTIDE SEQUENCE [LARGE SCALE GENOMIC DNA]</scope>
    <source>
        <strain evidence="4">KCTC 52438</strain>
    </source>
</reference>
<dbReference type="InterPro" id="IPR036777">
    <property type="entry name" value="Channel_Tsx-like_sf"/>
</dbReference>
<dbReference type="InterPro" id="IPR018013">
    <property type="entry name" value="Channel_Tsx-like"/>
</dbReference>
<dbReference type="EMBL" id="JBHRSZ010000007">
    <property type="protein sequence ID" value="MFC3153033.1"/>
    <property type="molecule type" value="Genomic_DNA"/>
</dbReference>
<evidence type="ECO:0000313" key="3">
    <source>
        <dbReference type="EMBL" id="MFC3153033.1"/>
    </source>
</evidence>
<dbReference type="RefSeq" id="WP_386722953.1">
    <property type="nucleotide sequence ID" value="NZ_JBHRSZ010000007.1"/>
</dbReference>
<dbReference type="Proteomes" id="UP001595476">
    <property type="component" value="Unassembled WGS sequence"/>
</dbReference>
<gene>
    <name evidence="3" type="ORF">ACFOEK_18475</name>
</gene>
<evidence type="ECO:0000313" key="4">
    <source>
        <dbReference type="Proteomes" id="UP001595476"/>
    </source>
</evidence>
<evidence type="ECO:0000256" key="1">
    <source>
        <dbReference type="ARBA" id="ARBA00008728"/>
    </source>
</evidence>
<comment type="similarity">
    <text evidence="1">Belongs to the nucleoside-specific channel-forming outer membrane porin (Tsx) (TC 1.B.10) family.</text>
</comment>
<name>A0ABV7HGR4_9GAMM</name>
<dbReference type="Gene3D" id="2.40.230.20">
    <property type="entry name" value="Nucleoside-specific channel-forming protein, Tsx-like"/>
    <property type="match status" value="1"/>
</dbReference>
<proteinExistence type="inferred from homology"/>
<evidence type="ECO:0000256" key="2">
    <source>
        <dbReference type="SAM" id="SignalP"/>
    </source>
</evidence>
<comment type="caution">
    <text evidence="3">The sequence shown here is derived from an EMBL/GenBank/DDBJ whole genome shotgun (WGS) entry which is preliminary data.</text>
</comment>
<dbReference type="SUPFAM" id="SSF111364">
    <property type="entry name" value="Tsx-like channel"/>
    <property type="match status" value="1"/>
</dbReference>